<accession>A0A6A6NMU0</accession>
<organism evidence="1 2">
    <name type="scientific">Lineolata rhizophorae</name>
    <dbReference type="NCBI Taxonomy" id="578093"/>
    <lineage>
        <taxon>Eukaryota</taxon>
        <taxon>Fungi</taxon>
        <taxon>Dikarya</taxon>
        <taxon>Ascomycota</taxon>
        <taxon>Pezizomycotina</taxon>
        <taxon>Dothideomycetes</taxon>
        <taxon>Dothideomycetes incertae sedis</taxon>
        <taxon>Lineolatales</taxon>
        <taxon>Lineolataceae</taxon>
        <taxon>Lineolata</taxon>
    </lineage>
</organism>
<evidence type="ECO:0000313" key="2">
    <source>
        <dbReference type="Proteomes" id="UP000799766"/>
    </source>
</evidence>
<evidence type="ECO:0000313" key="1">
    <source>
        <dbReference type="EMBL" id="KAF2453075.1"/>
    </source>
</evidence>
<dbReference type="AlphaFoldDB" id="A0A6A6NMU0"/>
<feature type="non-terminal residue" evidence="1">
    <location>
        <position position="132"/>
    </location>
</feature>
<sequence>MWPSSGRSAVSDSIPPRSSPLPFASPSSLLPFAFHPSYFTSFPLPFTSSPLPFASPLSPSFTLPAVLELTLGQDFSRVEDLAGMCDMQAKKSLIARVRGDYERAEDCAQEYLALSQAFDGGLEEEMAKTDII</sequence>
<reference evidence="1" key="1">
    <citation type="journal article" date="2020" name="Stud. Mycol.">
        <title>101 Dothideomycetes genomes: a test case for predicting lifestyles and emergence of pathogens.</title>
        <authorList>
            <person name="Haridas S."/>
            <person name="Albert R."/>
            <person name="Binder M."/>
            <person name="Bloem J."/>
            <person name="Labutti K."/>
            <person name="Salamov A."/>
            <person name="Andreopoulos B."/>
            <person name="Baker S."/>
            <person name="Barry K."/>
            <person name="Bills G."/>
            <person name="Bluhm B."/>
            <person name="Cannon C."/>
            <person name="Castanera R."/>
            <person name="Culley D."/>
            <person name="Daum C."/>
            <person name="Ezra D."/>
            <person name="Gonzalez J."/>
            <person name="Henrissat B."/>
            <person name="Kuo A."/>
            <person name="Liang C."/>
            <person name="Lipzen A."/>
            <person name="Lutzoni F."/>
            <person name="Magnuson J."/>
            <person name="Mondo S."/>
            <person name="Nolan M."/>
            <person name="Ohm R."/>
            <person name="Pangilinan J."/>
            <person name="Park H.-J."/>
            <person name="Ramirez L."/>
            <person name="Alfaro M."/>
            <person name="Sun H."/>
            <person name="Tritt A."/>
            <person name="Yoshinaga Y."/>
            <person name="Zwiers L.-H."/>
            <person name="Turgeon B."/>
            <person name="Goodwin S."/>
            <person name="Spatafora J."/>
            <person name="Crous P."/>
            <person name="Grigoriev I."/>
        </authorList>
    </citation>
    <scope>NUCLEOTIDE SEQUENCE</scope>
    <source>
        <strain evidence="1">ATCC 16933</strain>
    </source>
</reference>
<proteinExistence type="predicted"/>
<name>A0A6A6NMU0_9PEZI</name>
<dbReference type="Proteomes" id="UP000799766">
    <property type="component" value="Unassembled WGS sequence"/>
</dbReference>
<dbReference type="EMBL" id="MU001700">
    <property type="protein sequence ID" value="KAF2453075.1"/>
    <property type="molecule type" value="Genomic_DNA"/>
</dbReference>
<keyword evidence="2" id="KW-1185">Reference proteome</keyword>
<protein>
    <submittedName>
        <fullName evidence="1">Uncharacterized protein</fullName>
    </submittedName>
</protein>
<gene>
    <name evidence="1" type="ORF">BDY21DRAFT_357217</name>
</gene>